<sequence>MIDHPIQYGILSNQTAYKPCPQKFDRINLPFKWSSGSFSIPNIPDVTSHG</sequence>
<dbReference type="AlphaFoldDB" id="A0A0A9C4P5"/>
<name>A0A0A9C4P5_ARUDO</name>
<accession>A0A0A9C4P5</accession>
<evidence type="ECO:0000313" key="1">
    <source>
        <dbReference type="EMBL" id="JAD71259.1"/>
    </source>
</evidence>
<dbReference type="EMBL" id="GBRH01226636">
    <property type="protein sequence ID" value="JAD71259.1"/>
    <property type="molecule type" value="Transcribed_RNA"/>
</dbReference>
<organism evidence="1">
    <name type="scientific">Arundo donax</name>
    <name type="common">Giant reed</name>
    <name type="synonym">Donax arundinaceus</name>
    <dbReference type="NCBI Taxonomy" id="35708"/>
    <lineage>
        <taxon>Eukaryota</taxon>
        <taxon>Viridiplantae</taxon>
        <taxon>Streptophyta</taxon>
        <taxon>Embryophyta</taxon>
        <taxon>Tracheophyta</taxon>
        <taxon>Spermatophyta</taxon>
        <taxon>Magnoliopsida</taxon>
        <taxon>Liliopsida</taxon>
        <taxon>Poales</taxon>
        <taxon>Poaceae</taxon>
        <taxon>PACMAD clade</taxon>
        <taxon>Arundinoideae</taxon>
        <taxon>Arundineae</taxon>
        <taxon>Arundo</taxon>
    </lineage>
</organism>
<protein>
    <submittedName>
        <fullName evidence="1">Uncharacterized protein</fullName>
    </submittedName>
</protein>
<proteinExistence type="predicted"/>
<reference evidence="1" key="1">
    <citation type="submission" date="2014-09" db="EMBL/GenBank/DDBJ databases">
        <authorList>
            <person name="Magalhaes I.L.F."/>
            <person name="Oliveira U."/>
            <person name="Santos F.R."/>
            <person name="Vidigal T.H.D.A."/>
            <person name="Brescovit A.D."/>
            <person name="Santos A.J."/>
        </authorList>
    </citation>
    <scope>NUCLEOTIDE SEQUENCE</scope>
    <source>
        <tissue evidence="1">Shoot tissue taken approximately 20 cm above the soil surface</tissue>
    </source>
</reference>
<reference evidence="1" key="2">
    <citation type="journal article" date="2015" name="Data Brief">
        <title>Shoot transcriptome of the giant reed, Arundo donax.</title>
        <authorList>
            <person name="Barrero R.A."/>
            <person name="Guerrero F.D."/>
            <person name="Moolhuijzen P."/>
            <person name="Goolsby J.A."/>
            <person name="Tidwell J."/>
            <person name="Bellgard S.E."/>
            <person name="Bellgard M.I."/>
        </authorList>
    </citation>
    <scope>NUCLEOTIDE SEQUENCE</scope>
    <source>
        <tissue evidence="1">Shoot tissue taken approximately 20 cm above the soil surface</tissue>
    </source>
</reference>